<proteinExistence type="predicted"/>
<dbReference type="Proteomes" id="UP000437017">
    <property type="component" value="Unassembled WGS sequence"/>
</dbReference>
<dbReference type="AlphaFoldDB" id="A0A643BW58"/>
<name>A0A643BW58_BALPH</name>
<accession>A0A643BW58</accession>
<evidence type="ECO:0000313" key="2">
    <source>
        <dbReference type="Proteomes" id="UP000437017"/>
    </source>
</evidence>
<reference evidence="1 2" key="1">
    <citation type="journal article" date="2019" name="PLoS ONE">
        <title>Genomic analyses reveal an absence of contemporary introgressive admixture between fin whales and blue whales, despite known hybrids.</title>
        <authorList>
            <person name="Westbury M.V."/>
            <person name="Petersen B."/>
            <person name="Lorenzen E.D."/>
        </authorList>
    </citation>
    <scope>NUCLEOTIDE SEQUENCE [LARGE SCALE GENOMIC DNA]</scope>
    <source>
        <strain evidence="1">FinWhale-01</strain>
    </source>
</reference>
<organism evidence="1 2">
    <name type="scientific">Balaenoptera physalus</name>
    <name type="common">Fin whale</name>
    <name type="synonym">Balaena physalus</name>
    <dbReference type="NCBI Taxonomy" id="9770"/>
    <lineage>
        <taxon>Eukaryota</taxon>
        <taxon>Metazoa</taxon>
        <taxon>Chordata</taxon>
        <taxon>Craniata</taxon>
        <taxon>Vertebrata</taxon>
        <taxon>Euteleostomi</taxon>
        <taxon>Mammalia</taxon>
        <taxon>Eutheria</taxon>
        <taxon>Laurasiatheria</taxon>
        <taxon>Artiodactyla</taxon>
        <taxon>Whippomorpha</taxon>
        <taxon>Cetacea</taxon>
        <taxon>Mysticeti</taxon>
        <taxon>Balaenopteridae</taxon>
        <taxon>Balaenoptera</taxon>
    </lineage>
</organism>
<gene>
    <name evidence="1" type="ORF">E2I00_010200</name>
</gene>
<protein>
    <submittedName>
        <fullName evidence="1">Uncharacterized protein</fullName>
    </submittedName>
</protein>
<sequence>MVSEPGYLVQISRLFRVYVSSGCGRGSWSKIHHVTLEYNVPSPERRAFPLLSRKLHRYQASKPDALSRLERGEPWPAEDEIHSRICPEMRKDDCLLQEDLQNQRCPKRMERCREHNALGNIVHRSKSNFPLRQNHMLDFHGKTLKSNLSLVNQNRSYEATTYCMQLYVSVK</sequence>
<keyword evidence="2" id="KW-1185">Reference proteome</keyword>
<dbReference type="OrthoDB" id="427030at2759"/>
<evidence type="ECO:0000313" key="1">
    <source>
        <dbReference type="EMBL" id="KAB0392251.1"/>
    </source>
</evidence>
<comment type="caution">
    <text evidence="1">The sequence shown here is derived from an EMBL/GenBank/DDBJ whole genome shotgun (WGS) entry which is preliminary data.</text>
</comment>
<dbReference type="EMBL" id="SGJD01003957">
    <property type="protein sequence ID" value="KAB0392251.1"/>
    <property type="molecule type" value="Genomic_DNA"/>
</dbReference>